<dbReference type="PIRSF" id="PIRSF011396">
    <property type="entry name" value="Trp_halogenase"/>
    <property type="match status" value="1"/>
</dbReference>
<evidence type="ECO:0000313" key="2">
    <source>
        <dbReference type="Proteomes" id="UP001215231"/>
    </source>
</evidence>
<gene>
    <name evidence="1" type="ORF">H3N35_21480</name>
</gene>
<organism evidence="1 2">
    <name type="scientific">Thalassomonas haliotis</name>
    <dbReference type="NCBI Taxonomy" id="485448"/>
    <lineage>
        <taxon>Bacteria</taxon>
        <taxon>Pseudomonadati</taxon>
        <taxon>Pseudomonadota</taxon>
        <taxon>Gammaproteobacteria</taxon>
        <taxon>Alteromonadales</taxon>
        <taxon>Colwelliaceae</taxon>
        <taxon>Thalassomonas</taxon>
    </lineage>
</organism>
<keyword evidence="2" id="KW-1185">Reference proteome</keyword>
<dbReference type="Pfam" id="PF04820">
    <property type="entry name" value="Trp_halogenase"/>
    <property type="match status" value="1"/>
</dbReference>
<name>A0ABY7VNJ1_9GAMM</name>
<sequence length="500" mass="56240">MSNTIKKVVIVGGGSAGWMTAAMLAKLLGQELEITLVESDDIGTIGVGEATIPPIQLFNNVLGINEADFVRETEGTFKLGIQFENWGQLDDSYMHAFGSIGKNLGFTSFHHYWLKAQQEGDLSSFWDYSLNYRAAKANKFAPMEKIAATPLPGIRYAYHFDATAYARYLRVFSERLGVNRIEGKVSGSQLCPDTGNIDAVTMAGGERLIGDLFIDCSGFSALLIEQALKVGFEDWSHWLPCDRAIAVQSSRARVLLPYTRAIARDAGWQWQIPLQHRSGNGLVYCSAYQSDEDARQLLVNNISAKLLNEPRTIQFTTGKRKKLWHKNCVAIGLSSGFLEPLESTSLHLIQSGIMRLVKMFPDKQFHQADIDEYNRQGAVEYQQIRDFIILHYKVNQKTALPFWQACREMSIPESLEHKIALFKSHGRIYREQDELFSEEAWQQVLLGQGLRPKAVHPITAQLSGEQNRQLLTDLAGIIDKTAATMPAHEDFIQRHCRALR</sequence>
<dbReference type="InterPro" id="IPR033856">
    <property type="entry name" value="Trp_halogen"/>
</dbReference>
<protein>
    <submittedName>
        <fullName evidence="1">Tryptophan 7-halogenase</fullName>
    </submittedName>
</protein>
<dbReference type="InterPro" id="IPR006905">
    <property type="entry name" value="Flavin_halogenase"/>
</dbReference>
<evidence type="ECO:0000313" key="1">
    <source>
        <dbReference type="EMBL" id="WDE14617.1"/>
    </source>
</evidence>
<dbReference type="Proteomes" id="UP001215231">
    <property type="component" value="Chromosome"/>
</dbReference>
<dbReference type="Gene3D" id="3.50.50.60">
    <property type="entry name" value="FAD/NAD(P)-binding domain"/>
    <property type="match status" value="1"/>
</dbReference>
<dbReference type="RefSeq" id="WP_274055022.1">
    <property type="nucleotide sequence ID" value="NZ_CP059693.1"/>
</dbReference>
<dbReference type="PANTHER" id="PTHR43747">
    <property type="entry name" value="FAD-BINDING PROTEIN"/>
    <property type="match status" value="1"/>
</dbReference>
<dbReference type="EMBL" id="CP059693">
    <property type="protein sequence ID" value="WDE14617.1"/>
    <property type="molecule type" value="Genomic_DNA"/>
</dbReference>
<accession>A0ABY7VNJ1</accession>
<proteinExistence type="predicted"/>
<dbReference type="SUPFAM" id="SSF51905">
    <property type="entry name" value="FAD/NAD(P)-binding domain"/>
    <property type="match status" value="1"/>
</dbReference>
<reference evidence="1 2" key="1">
    <citation type="journal article" date="2022" name="Mar. Drugs">
        <title>Bioassay-Guided Fractionation Leads to the Detection of Cholic Acid Generated by the Rare Thalassomonas sp.</title>
        <authorList>
            <person name="Pheiffer F."/>
            <person name="Schneider Y.K."/>
            <person name="Hansen E.H."/>
            <person name="Andersen J.H."/>
            <person name="Isaksson J."/>
            <person name="Busche T."/>
            <person name="R C."/>
            <person name="Kalinowski J."/>
            <person name="Zyl L.V."/>
            <person name="Trindade M."/>
        </authorList>
    </citation>
    <scope>NUCLEOTIDE SEQUENCE [LARGE SCALE GENOMIC DNA]</scope>
    <source>
        <strain evidence="1 2">A5K-61T</strain>
    </source>
</reference>
<dbReference type="InterPro" id="IPR050816">
    <property type="entry name" value="Flavin-dep_Halogenase_NPB"/>
</dbReference>
<dbReference type="InterPro" id="IPR036188">
    <property type="entry name" value="FAD/NAD-bd_sf"/>
</dbReference>
<dbReference type="PANTHER" id="PTHR43747:SF4">
    <property type="entry name" value="FLAVIN-DEPENDENT TRYPTOPHAN HALOGENASE"/>
    <property type="match status" value="1"/>
</dbReference>